<keyword evidence="2" id="KW-0812">Transmembrane</keyword>
<evidence type="ECO:0000256" key="2">
    <source>
        <dbReference type="SAM" id="Phobius"/>
    </source>
</evidence>
<feature type="region of interest" description="Disordered" evidence="1">
    <location>
        <begin position="47"/>
        <end position="73"/>
    </location>
</feature>
<keyword evidence="4" id="KW-1185">Reference proteome</keyword>
<evidence type="ECO:0000256" key="1">
    <source>
        <dbReference type="SAM" id="MobiDB-lite"/>
    </source>
</evidence>
<proteinExistence type="predicted"/>
<protein>
    <submittedName>
        <fullName evidence="3">Uncharacterized protein</fullName>
    </submittedName>
</protein>
<evidence type="ECO:0000313" key="3">
    <source>
        <dbReference type="EMBL" id="MEX0426471.1"/>
    </source>
</evidence>
<comment type="caution">
    <text evidence="3">The sequence shown here is derived from an EMBL/GenBank/DDBJ whole genome shotgun (WGS) entry which is preliminary data.</text>
</comment>
<evidence type="ECO:0000313" key="4">
    <source>
        <dbReference type="Proteomes" id="UP001556631"/>
    </source>
</evidence>
<sequence length="73" mass="7811">MLAIVVVMIVILVLAGLVLVYVAYPHRGEEVPAAPWLGGVMERAAEAAPTLEGQDAGEGEWPWPRKTAEGTTR</sequence>
<keyword evidence="2" id="KW-1133">Transmembrane helix</keyword>
<organism evidence="3 4">
    <name type="scientific">Nocardioides eburneus</name>
    <dbReference type="NCBI Taxonomy" id="3231482"/>
    <lineage>
        <taxon>Bacteria</taxon>
        <taxon>Bacillati</taxon>
        <taxon>Actinomycetota</taxon>
        <taxon>Actinomycetes</taxon>
        <taxon>Propionibacteriales</taxon>
        <taxon>Nocardioidaceae</taxon>
        <taxon>Nocardioides</taxon>
    </lineage>
</organism>
<reference evidence="3 4" key="1">
    <citation type="submission" date="2024-07" db="EMBL/GenBank/DDBJ databases">
        <authorList>
            <person name="Lee S."/>
            <person name="Kang M."/>
        </authorList>
    </citation>
    <scope>NUCLEOTIDE SEQUENCE [LARGE SCALE GENOMIC DNA]</scope>
    <source>
        <strain evidence="3 4">DS6</strain>
    </source>
</reference>
<dbReference type="RefSeq" id="WP_367991195.1">
    <property type="nucleotide sequence ID" value="NZ_JBFPJR010000003.1"/>
</dbReference>
<gene>
    <name evidence="3" type="ORF">AB3X52_02480</name>
</gene>
<feature type="transmembrane region" description="Helical" evidence="2">
    <location>
        <begin position="6"/>
        <end position="24"/>
    </location>
</feature>
<accession>A0ABV3SU59</accession>
<dbReference type="EMBL" id="JBFPJR010000003">
    <property type="protein sequence ID" value="MEX0426471.1"/>
    <property type="molecule type" value="Genomic_DNA"/>
</dbReference>
<keyword evidence="2" id="KW-0472">Membrane</keyword>
<name>A0ABV3SU59_9ACTN</name>
<dbReference type="Proteomes" id="UP001556631">
    <property type="component" value="Unassembled WGS sequence"/>
</dbReference>